<feature type="domain" description="2EXR" evidence="1">
    <location>
        <begin position="7"/>
        <end position="96"/>
    </location>
</feature>
<dbReference type="Proteomes" id="UP001301958">
    <property type="component" value="Unassembled WGS sequence"/>
</dbReference>
<reference evidence="2" key="1">
    <citation type="journal article" date="2023" name="Mol. Phylogenet. Evol.">
        <title>Genome-scale phylogeny and comparative genomics of the fungal order Sordariales.</title>
        <authorList>
            <person name="Hensen N."/>
            <person name="Bonometti L."/>
            <person name="Westerberg I."/>
            <person name="Brannstrom I.O."/>
            <person name="Guillou S."/>
            <person name="Cros-Aarteil S."/>
            <person name="Calhoun S."/>
            <person name="Haridas S."/>
            <person name="Kuo A."/>
            <person name="Mondo S."/>
            <person name="Pangilinan J."/>
            <person name="Riley R."/>
            <person name="LaButti K."/>
            <person name="Andreopoulos B."/>
            <person name="Lipzen A."/>
            <person name="Chen C."/>
            <person name="Yan M."/>
            <person name="Daum C."/>
            <person name="Ng V."/>
            <person name="Clum A."/>
            <person name="Steindorff A."/>
            <person name="Ohm R.A."/>
            <person name="Martin F."/>
            <person name="Silar P."/>
            <person name="Natvig D.O."/>
            <person name="Lalanne C."/>
            <person name="Gautier V."/>
            <person name="Ament-Velasquez S.L."/>
            <person name="Kruys A."/>
            <person name="Hutchinson M.I."/>
            <person name="Powell A.J."/>
            <person name="Barry K."/>
            <person name="Miller A.N."/>
            <person name="Grigoriev I.V."/>
            <person name="Debuchy R."/>
            <person name="Gladieux P."/>
            <person name="Hiltunen Thoren M."/>
            <person name="Johannesson H."/>
        </authorList>
    </citation>
    <scope>NUCLEOTIDE SEQUENCE</scope>
    <source>
        <strain evidence="2">CBS 990.96</strain>
    </source>
</reference>
<evidence type="ECO:0000313" key="2">
    <source>
        <dbReference type="EMBL" id="KAK4227319.1"/>
    </source>
</evidence>
<dbReference type="InterPro" id="IPR045518">
    <property type="entry name" value="2EXR"/>
</dbReference>
<keyword evidence="3" id="KW-1185">Reference proteome</keyword>
<name>A0AAN7BPT0_9PEZI</name>
<sequence length="316" mass="36706">MSQDDTFYQFRKLPPELQDMVWTSALPSTNRIIRIEGLLFKDHYVTDNPLNYVEKTSDVSQACSRARCTFLRGCISPSKLFGLDEPIWFNPRTDIIHLDHRSIDWLDTEQLRAIVDLGFQISLEWELRGLTLWKLDMLDWQNESLEPVVARWELIRRAAIKQKSWFIVDPHIVYLPRLSQRFLDFCIPGKTIGDDNIFYVERRRCEVLKVLKLKQKLRAHPLLLLVAQYRHKVGRLGVLGDLRKYLRSFTRTWHPGRSDDGGQGNNNPDEHLRDIWLNMLVGFEEFIPVIEVRVMDGDGPSQGLACASLPGVLALP</sequence>
<protein>
    <recommendedName>
        <fullName evidence="1">2EXR domain-containing protein</fullName>
    </recommendedName>
</protein>
<dbReference type="Pfam" id="PF20150">
    <property type="entry name" value="2EXR"/>
    <property type="match status" value="1"/>
</dbReference>
<dbReference type="EMBL" id="MU865333">
    <property type="protein sequence ID" value="KAK4227319.1"/>
    <property type="molecule type" value="Genomic_DNA"/>
</dbReference>
<dbReference type="PANTHER" id="PTHR35910">
    <property type="entry name" value="2EXR DOMAIN-CONTAINING PROTEIN"/>
    <property type="match status" value="1"/>
</dbReference>
<dbReference type="PANTHER" id="PTHR35910:SF1">
    <property type="entry name" value="2EXR DOMAIN-CONTAINING PROTEIN"/>
    <property type="match status" value="1"/>
</dbReference>
<dbReference type="AlphaFoldDB" id="A0AAN7BPT0"/>
<proteinExistence type="predicted"/>
<accession>A0AAN7BPT0</accession>
<organism evidence="2 3">
    <name type="scientific">Podospora fimiseda</name>
    <dbReference type="NCBI Taxonomy" id="252190"/>
    <lineage>
        <taxon>Eukaryota</taxon>
        <taxon>Fungi</taxon>
        <taxon>Dikarya</taxon>
        <taxon>Ascomycota</taxon>
        <taxon>Pezizomycotina</taxon>
        <taxon>Sordariomycetes</taxon>
        <taxon>Sordariomycetidae</taxon>
        <taxon>Sordariales</taxon>
        <taxon>Podosporaceae</taxon>
        <taxon>Podospora</taxon>
    </lineage>
</organism>
<evidence type="ECO:0000313" key="3">
    <source>
        <dbReference type="Proteomes" id="UP001301958"/>
    </source>
</evidence>
<reference evidence="2" key="2">
    <citation type="submission" date="2023-05" db="EMBL/GenBank/DDBJ databases">
        <authorList>
            <consortium name="Lawrence Berkeley National Laboratory"/>
            <person name="Steindorff A."/>
            <person name="Hensen N."/>
            <person name="Bonometti L."/>
            <person name="Westerberg I."/>
            <person name="Brannstrom I.O."/>
            <person name="Guillou S."/>
            <person name="Cros-Aarteil S."/>
            <person name="Calhoun S."/>
            <person name="Haridas S."/>
            <person name="Kuo A."/>
            <person name="Mondo S."/>
            <person name="Pangilinan J."/>
            <person name="Riley R."/>
            <person name="Labutti K."/>
            <person name="Andreopoulos B."/>
            <person name="Lipzen A."/>
            <person name="Chen C."/>
            <person name="Yanf M."/>
            <person name="Daum C."/>
            <person name="Ng V."/>
            <person name="Clum A."/>
            <person name="Ohm R."/>
            <person name="Martin F."/>
            <person name="Silar P."/>
            <person name="Natvig D."/>
            <person name="Lalanne C."/>
            <person name="Gautier V."/>
            <person name="Ament-Velasquez S.L."/>
            <person name="Kruys A."/>
            <person name="Hutchinson M.I."/>
            <person name="Powell A.J."/>
            <person name="Barry K."/>
            <person name="Miller A.N."/>
            <person name="Grigoriev I.V."/>
            <person name="Debuchy R."/>
            <person name="Gladieux P."/>
            <person name="Thoren M.H."/>
            <person name="Johannesson H."/>
        </authorList>
    </citation>
    <scope>NUCLEOTIDE SEQUENCE</scope>
    <source>
        <strain evidence="2">CBS 990.96</strain>
    </source>
</reference>
<comment type="caution">
    <text evidence="2">The sequence shown here is derived from an EMBL/GenBank/DDBJ whole genome shotgun (WGS) entry which is preliminary data.</text>
</comment>
<evidence type="ECO:0000259" key="1">
    <source>
        <dbReference type="Pfam" id="PF20150"/>
    </source>
</evidence>
<gene>
    <name evidence="2" type="ORF">QBC38DRAFT_196306</name>
</gene>